<dbReference type="InterPro" id="IPR029044">
    <property type="entry name" value="Nucleotide-diphossugar_trans"/>
</dbReference>
<dbReference type="Gene3D" id="3.90.550.10">
    <property type="entry name" value="Spore Coat Polysaccharide Biosynthesis Protein SpsA, Chain A"/>
    <property type="match status" value="1"/>
</dbReference>
<dbReference type="InterPro" id="IPR025877">
    <property type="entry name" value="MobA-like_NTP_Trfase"/>
</dbReference>
<accession>A0A9D1DXN4</accession>
<reference evidence="2" key="1">
    <citation type="submission" date="2020-10" db="EMBL/GenBank/DDBJ databases">
        <authorList>
            <person name="Gilroy R."/>
        </authorList>
    </citation>
    <scope>NUCLEOTIDE SEQUENCE</scope>
    <source>
        <strain evidence="2">CHK189-12415</strain>
    </source>
</reference>
<name>A0A9D1DXN4_9FIRM</name>
<sequence length="203" mass="21750">MGGKLALILMAAGAGRRFNGDKLAAPFRGRPLWQQALETARLAAEGKNALLIPVTRIPGLFNSPGVIPVENLSPALGVSHTVRLGLKKAAELGADGAVFLVCDQPLLRPATLTRLMESHRPGMISCVRSGGVPGNPVLFDRAFFPELLALSGDRGGKAVMGRHPDRVLWVEAEAAEELWDIDRAEDMRKLEGFEKEKAPGENG</sequence>
<dbReference type="SUPFAM" id="SSF53448">
    <property type="entry name" value="Nucleotide-diphospho-sugar transferases"/>
    <property type="match status" value="1"/>
</dbReference>
<proteinExistence type="predicted"/>
<dbReference type="AlphaFoldDB" id="A0A9D1DXN4"/>
<dbReference type="CDD" id="cd04182">
    <property type="entry name" value="GT_2_like_f"/>
    <property type="match status" value="1"/>
</dbReference>
<protein>
    <submittedName>
        <fullName evidence="2">Nucleotidyltransferase family protein</fullName>
    </submittedName>
</protein>
<dbReference type="EMBL" id="DVHA01000159">
    <property type="protein sequence ID" value="HIR60875.1"/>
    <property type="molecule type" value="Genomic_DNA"/>
</dbReference>
<dbReference type="PANTHER" id="PTHR43777:SF1">
    <property type="entry name" value="MOLYBDENUM COFACTOR CYTIDYLYLTRANSFERASE"/>
    <property type="match status" value="1"/>
</dbReference>
<organism evidence="2 3">
    <name type="scientific">Candidatus Faecivivens stercoravium</name>
    <dbReference type="NCBI Taxonomy" id="2840803"/>
    <lineage>
        <taxon>Bacteria</taxon>
        <taxon>Bacillati</taxon>
        <taxon>Bacillota</taxon>
        <taxon>Clostridia</taxon>
        <taxon>Eubacteriales</taxon>
        <taxon>Oscillospiraceae</taxon>
        <taxon>Oscillospiraceae incertae sedis</taxon>
        <taxon>Candidatus Faecivivens</taxon>
    </lineage>
</organism>
<dbReference type="Proteomes" id="UP000824241">
    <property type="component" value="Unassembled WGS sequence"/>
</dbReference>
<evidence type="ECO:0000313" key="2">
    <source>
        <dbReference type="EMBL" id="HIR60875.1"/>
    </source>
</evidence>
<evidence type="ECO:0000259" key="1">
    <source>
        <dbReference type="Pfam" id="PF12804"/>
    </source>
</evidence>
<dbReference type="GO" id="GO:0016779">
    <property type="term" value="F:nucleotidyltransferase activity"/>
    <property type="evidence" value="ECO:0007669"/>
    <property type="project" value="UniProtKB-ARBA"/>
</dbReference>
<comment type="caution">
    <text evidence="2">The sequence shown here is derived from an EMBL/GenBank/DDBJ whole genome shotgun (WGS) entry which is preliminary data.</text>
</comment>
<feature type="domain" description="MobA-like NTP transferase" evidence="1">
    <location>
        <begin position="8"/>
        <end position="165"/>
    </location>
</feature>
<evidence type="ECO:0000313" key="3">
    <source>
        <dbReference type="Proteomes" id="UP000824241"/>
    </source>
</evidence>
<dbReference type="PANTHER" id="PTHR43777">
    <property type="entry name" value="MOLYBDENUM COFACTOR CYTIDYLYLTRANSFERASE"/>
    <property type="match status" value="1"/>
</dbReference>
<reference evidence="2" key="2">
    <citation type="journal article" date="2021" name="PeerJ">
        <title>Extensive microbial diversity within the chicken gut microbiome revealed by metagenomics and culture.</title>
        <authorList>
            <person name="Gilroy R."/>
            <person name="Ravi A."/>
            <person name="Getino M."/>
            <person name="Pursley I."/>
            <person name="Horton D.L."/>
            <person name="Alikhan N.F."/>
            <person name="Baker D."/>
            <person name="Gharbi K."/>
            <person name="Hall N."/>
            <person name="Watson M."/>
            <person name="Adriaenssens E.M."/>
            <person name="Foster-Nyarko E."/>
            <person name="Jarju S."/>
            <person name="Secka A."/>
            <person name="Antonio M."/>
            <person name="Oren A."/>
            <person name="Chaudhuri R.R."/>
            <person name="La Ragione R."/>
            <person name="Hildebrand F."/>
            <person name="Pallen M.J."/>
        </authorList>
    </citation>
    <scope>NUCLEOTIDE SEQUENCE</scope>
    <source>
        <strain evidence="2">CHK189-12415</strain>
    </source>
</reference>
<gene>
    <name evidence="2" type="ORF">IAB37_04800</name>
</gene>
<dbReference type="Pfam" id="PF12804">
    <property type="entry name" value="NTP_transf_3"/>
    <property type="match status" value="1"/>
</dbReference>